<reference evidence="2" key="1">
    <citation type="submission" date="2016-11" db="UniProtKB">
        <authorList>
            <consortium name="WormBaseParasite"/>
        </authorList>
    </citation>
    <scope>IDENTIFICATION</scope>
</reference>
<dbReference type="eggNOG" id="ENOG502TKHP">
    <property type="taxonomic scope" value="Eukaryota"/>
</dbReference>
<evidence type="ECO:0000313" key="2">
    <source>
        <dbReference type="WBParaSite" id="Csp11.Scaffold608.g5790.t1"/>
    </source>
</evidence>
<accession>A0A1I7TGT2</accession>
<keyword evidence="1" id="KW-1185">Reference proteome</keyword>
<dbReference type="WBParaSite" id="Csp11.Scaffold608.g5790.t1">
    <property type="protein sequence ID" value="Csp11.Scaffold608.g5790.t1"/>
    <property type="gene ID" value="Csp11.Scaffold608.g5790"/>
</dbReference>
<proteinExistence type="predicted"/>
<sequence>MVYSPTVVSDKQIKSLRGKLKSLKVLTKNPRAESAEIRPFIVYLTRTIHEIIDSKSLPRTEENLKMVQKKLSDMPKLEDLLIRVIVGGESLQEARERNRRK</sequence>
<name>A0A1I7TGT2_9PELO</name>
<evidence type="ECO:0000313" key="1">
    <source>
        <dbReference type="Proteomes" id="UP000095282"/>
    </source>
</evidence>
<dbReference type="Proteomes" id="UP000095282">
    <property type="component" value="Unplaced"/>
</dbReference>
<dbReference type="AlphaFoldDB" id="A0A1I7TGT2"/>
<protein>
    <submittedName>
        <fullName evidence="2">DUF2200 family protein</fullName>
    </submittedName>
</protein>
<organism evidence="1 2">
    <name type="scientific">Caenorhabditis tropicalis</name>
    <dbReference type="NCBI Taxonomy" id="1561998"/>
    <lineage>
        <taxon>Eukaryota</taxon>
        <taxon>Metazoa</taxon>
        <taxon>Ecdysozoa</taxon>
        <taxon>Nematoda</taxon>
        <taxon>Chromadorea</taxon>
        <taxon>Rhabditida</taxon>
        <taxon>Rhabditina</taxon>
        <taxon>Rhabditomorpha</taxon>
        <taxon>Rhabditoidea</taxon>
        <taxon>Rhabditidae</taxon>
        <taxon>Peloderinae</taxon>
        <taxon>Caenorhabditis</taxon>
    </lineage>
</organism>